<evidence type="ECO:0000313" key="2">
    <source>
        <dbReference type="EMBL" id="SPJ91996.1"/>
    </source>
</evidence>
<dbReference type="AlphaFoldDB" id="A0AAE8SQF0"/>
<gene>
    <name evidence="2" type="ORF">FTOL_13650</name>
</gene>
<name>A0AAE8SQF0_9HYPO</name>
<organism evidence="2 3">
    <name type="scientific">Fusarium torulosum</name>
    <dbReference type="NCBI Taxonomy" id="33205"/>
    <lineage>
        <taxon>Eukaryota</taxon>
        <taxon>Fungi</taxon>
        <taxon>Dikarya</taxon>
        <taxon>Ascomycota</taxon>
        <taxon>Pezizomycotina</taxon>
        <taxon>Sordariomycetes</taxon>
        <taxon>Hypocreomycetidae</taxon>
        <taxon>Hypocreales</taxon>
        <taxon>Nectriaceae</taxon>
        <taxon>Fusarium</taxon>
    </lineage>
</organism>
<protein>
    <submittedName>
        <fullName evidence="2">Uncharacterized protein</fullName>
    </submittedName>
</protein>
<comment type="caution">
    <text evidence="2">The sequence shown here is derived from an EMBL/GenBank/DDBJ whole genome shotgun (WGS) entry which is preliminary data.</text>
</comment>
<evidence type="ECO:0000256" key="1">
    <source>
        <dbReference type="SAM" id="MobiDB-lite"/>
    </source>
</evidence>
<proteinExistence type="predicted"/>
<keyword evidence="3" id="KW-1185">Reference proteome</keyword>
<evidence type="ECO:0000313" key="3">
    <source>
        <dbReference type="Proteomes" id="UP001187734"/>
    </source>
</evidence>
<accession>A0AAE8SQF0</accession>
<dbReference type="Proteomes" id="UP001187734">
    <property type="component" value="Unassembled WGS sequence"/>
</dbReference>
<sequence>MADLPLDPELPTNNEGHAEVPRRSLNPDPEVRQPSTWAPTSDEERRIFRVWKGFTLAERKKKGGKRVLASISDFMNLKRSDPKEQALANSLIKRCDLGYAQALSKMSIAYLLLDDTALQEAVGRDGLEERQE</sequence>
<reference evidence="2" key="1">
    <citation type="submission" date="2018-03" db="EMBL/GenBank/DDBJ databases">
        <authorList>
            <person name="Guldener U."/>
        </authorList>
    </citation>
    <scope>NUCLEOTIDE SEQUENCE</scope>
</reference>
<feature type="region of interest" description="Disordered" evidence="1">
    <location>
        <begin position="1"/>
        <end position="41"/>
    </location>
</feature>
<dbReference type="EMBL" id="ONZP01000925">
    <property type="protein sequence ID" value="SPJ91996.1"/>
    <property type="molecule type" value="Genomic_DNA"/>
</dbReference>